<organism evidence="1 2">
    <name type="scientific">Actinomadura litoris</name>
    <dbReference type="NCBI Taxonomy" id="2678616"/>
    <lineage>
        <taxon>Bacteria</taxon>
        <taxon>Bacillati</taxon>
        <taxon>Actinomycetota</taxon>
        <taxon>Actinomycetes</taxon>
        <taxon>Streptosporangiales</taxon>
        <taxon>Thermomonosporaceae</taxon>
        <taxon>Actinomadura</taxon>
    </lineage>
</organism>
<proteinExistence type="predicted"/>
<keyword evidence="2" id="KW-1185">Reference proteome</keyword>
<name>A0A7K1LAM3_9ACTN</name>
<dbReference type="EMBL" id="WOFH01000014">
    <property type="protein sequence ID" value="MUN41464.1"/>
    <property type="molecule type" value="Genomic_DNA"/>
</dbReference>
<evidence type="ECO:0000313" key="2">
    <source>
        <dbReference type="Proteomes" id="UP000432015"/>
    </source>
</evidence>
<sequence>MSPLETLIASAVRNWHTDHNIVCQHARAIDYGSLAETLASQVREQIASEIEGRATKLDTTGWHASADELREAARVARGGT</sequence>
<protein>
    <submittedName>
        <fullName evidence="1">Uncharacterized protein</fullName>
    </submittedName>
</protein>
<dbReference type="AlphaFoldDB" id="A0A7K1LAM3"/>
<reference evidence="1 2" key="1">
    <citation type="submission" date="2019-11" db="EMBL/GenBank/DDBJ databases">
        <authorList>
            <person name="Cao P."/>
        </authorList>
    </citation>
    <scope>NUCLEOTIDE SEQUENCE [LARGE SCALE GENOMIC DNA]</scope>
    <source>
        <strain evidence="1 2">NEAU-AAG5</strain>
    </source>
</reference>
<gene>
    <name evidence="1" type="ORF">GNZ18_33455</name>
</gene>
<comment type="caution">
    <text evidence="1">The sequence shown here is derived from an EMBL/GenBank/DDBJ whole genome shotgun (WGS) entry which is preliminary data.</text>
</comment>
<dbReference type="RefSeq" id="WP_156220634.1">
    <property type="nucleotide sequence ID" value="NZ_WOFH01000014.1"/>
</dbReference>
<accession>A0A7K1LAM3</accession>
<dbReference type="Proteomes" id="UP000432015">
    <property type="component" value="Unassembled WGS sequence"/>
</dbReference>
<evidence type="ECO:0000313" key="1">
    <source>
        <dbReference type="EMBL" id="MUN41464.1"/>
    </source>
</evidence>